<keyword evidence="12" id="KW-1185">Reference proteome</keyword>
<dbReference type="InterPro" id="IPR051045">
    <property type="entry name" value="TonB-dependent_transducer"/>
</dbReference>
<dbReference type="NCBIfam" id="TIGR01352">
    <property type="entry name" value="tonB_Cterm"/>
    <property type="match status" value="1"/>
</dbReference>
<comment type="caution">
    <text evidence="11">The sequence shown here is derived from an EMBL/GenBank/DDBJ whole genome shotgun (WGS) entry which is preliminary data.</text>
</comment>
<keyword evidence="3" id="KW-0813">Transport</keyword>
<evidence type="ECO:0000313" key="12">
    <source>
        <dbReference type="Proteomes" id="UP001526430"/>
    </source>
</evidence>
<dbReference type="PANTHER" id="PTHR33446:SF2">
    <property type="entry name" value="PROTEIN TONB"/>
    <property type="match status" value="1"/>
</dbReference>
<dbReference type="InterPro" id="IPR006260">
    <property type="entry name" value="TonB/TolA_C"/>
</dbReference>
<organism evidence="11 12">
    <name type="scientific">Sabulicella glaciei</name>
    <dbReference type="NCBI Taxonomy" id="2984948"/>
    <lineage>
        <taxon>Bacteria</taxon>
        <taxon>Pseudomonadati</taxon>
        <taxon>Pseudomonadota</taxon>
        <taxon>Alphaproteobacteria</taxon>
        <taxon>Acetobacterales</taxon>
        <taxon>Acetobacteraceae</taxon>
        <taxon>Sabulicella</taxon>
    </lineage>
</organism>
<evidence type="ECO:0000259" key="10">
    <source>
        <dbReference type="PROSITE" id="PS52015"/>
    </source>
</evidence>
<keyword evidence="6" id="KW-0812">Transmembrane</keyword>
<feature type="non-terminal residue" evidence="11">
    <location>
        <position position="1"/>
    </location>
</feature>
<dbReference type="InterPro" id="IPR037682">
    <property type="entry name" value="TonB_C"/>
</dbReference>
<evidence type="ECO:0000256" key="9">
    <source>
        <dbReference type="ARBA" id="ARBA00023136"/>
    </source>
</evidence>
<reference evidence="11 12" key="1">
    <citation type="submission" date="2022-10" db="EMBL/GenBank/DDBJ databases">
        <title>Roseococcus glaciei nov., sp. nov., isolated from glacier.</title>
        <authorList>
            <person name="Liu Q."/>
            <person name="Xin Y.-H."/>
        </authorList>
    </citation>
    <scope>NUCLEOTIDE SEQUENCE [LARGE SCALE GENOMIC DNA]</scope>
    <source>
        <strain evidence="11 12">MDT2-1-1</strain>
    </source>
</reference>
<evidence type="ECO:0000256" key="4">
    <source>
        <dbReference type="ARBA" id="ARBA00022475"/>
    </source>
</evidence>
<accession>A0ABT3NU94</accession>
<protein>
    <submittedName>
        <fullName evidence="11">TonB family protein</fullName>
    </submittedName>
</protein>
<dbReference type="Pfam" id="PF03544">
    <property type="entry name" value="TonB_C"/>
    <property type="match status" value="1"/>
</dbReference>
<evidence type="ECO:0000256" key="3">
    <source>
        <dbReference type="ARBA" id="ARBA00022448"/>
    </source>
</evidence>
<name>A0ABT3NU94_9PROT</name>
<evidence type="ECO:0000256" key="1">
    <source>
        <dbReference type="ARBA" id="ARBA00004383"/>
    </source>
</evidence>
<proteinExistence type="inferred from homology"/>
<dbReference type="Gene3D" id="3.30.1150.10">
    <property type="match status" value="1"/>
</dbReference>
<gene>
    <name evidence="11" type="ORF">OF850_08850</name>
</gene>
<evidence type="ECO:0000256" key="5">
    <source>
        <dbReference type="ARBA" id="ARBA00022519"/>
    </source>
</evidence>
<dbReference type="Proteomes" id="UP001526430">
    <property type="component" value="Unassembled WGS sequence"/>
</dbReference>
<evidence type="ECO:0000313" key="11">
    <source>
        <dbReference type="EMBL" id="MCW8085730.1"/>
    </source>
</evidence>
<keyword evidence="4" id="KW-1003">Cell membrane</keyword>
<evidence type="ECO:0000256" key="8">
    <source>
        <dbReference type="ARBA" id="ARBA00022989"/>
    </source>
</evidence>
<keyword evidence="9" id="KW-0472">Membrane</keyword>
<evidence type="ECO:0000256" key="6">
    <source>
        <dbReference type="ARBA" id="ARBA00022692"/>
    </source>
</evidence>
<dbReference type="PROSITE" id="PS52015">
    <property type="entry name" value="TONB_CTD"/>
    <property type="match status" value="1"/>
</dbReference>
<dbReference type="PANTHER" id="PTHR33446">
    <property type="entry name" value="PROTEIN TONB-RELATED"/>
    <property type="match status" value="1"/>
</dbReference>
<comment type="similarity">
    <text evidence="2">Belongs to the TonB family.</text>
</comment>
<evidence type="ECO:0000256" key="7">
    <source>
        <dbReference type="ARBA" id="ARBA00022927"/>
    </source>
</evidence>
<keyword evidence="7" id="KW-0653">Protein transport</keyword>
<feature type="domain" description="TonB C-terminal" evidence="10">
    <location>
        <begin position="20"/>
        <end position="111"/>
    </location>
</feature>
<dbReference type="EMBL" id="JAPFQI010000005">
    <property type="protein sequence ID" value="MCW8085730.1"/>
    <property type="molecule type" value="Genomic_DNA"/>
</dbReference>
<comment type="subcellular location">
    <subcellularLocation>
        <location evidence="1">Cell inner membrane</location>
        <topology evidence="1">Single-pass membrane protein</topology>
        <orientation evidence="1">Periplasmic side</orientation>
    </subcellularLocation>
</comment>
<keyword evidence="5" id="KW-0997">Cell inner membrane</keyword>
<sequence>VGAPPGPVAAPTGRPNVVPNWQGELMGRLQRALRYPENSRYRREQGVALVTFTMDRSGRVLGARLARSSGSQDLDGEAAAVALRASPLPSPPPELPGDPLTLTVPIRFHLR</sequence>
<dbReference type="SUPFAM" id="SSF74653">
    <property type="entry name" value="TolA/TonB C-terminal domain"/>
    <property type="match status" value="1"/>
</dbReference>
<keyword evidence="8" id="KW-1133">Transmembrane helix</keyword>
<dbReference type="RefSeq" id="WP_301589674.1">
    <property type="nucleotide sequence ID" value="NZ_JAPFQI010000005.1"/>
</dbReference>
<evidence type="ECO:0000256" key="2">
    <source>
        <dbReference type="ARBA" id="ARBA00006555"/>
    </source>
</evidence>